<dbReference type="AlphaFoldDB" id="A0AAV0WAV4"/>
<evidence type="ECO:0000313" key="2">
    <source>
        <dbReference type="EMBL" id="CAI6352927.1"/>
    </source>
</evidence>
<sequence length="191" mass="20695">MRSDEWWGAAARFRGARRPSRVFIWLPSVAARTFNIFVAGPCSVLLLLPSLLLPPIAPALCLSLQNCVTGWAEVPHHCIVISACVGRLAGSVGRPRWSGEQAQHSTGLQERSVILSSARVSQSLLYFPSIPNIIIAASFARESPSLAVLRPAPGPGHRPGRVLEHVQERKTHDVRVGHHTEQGGSSPLGQR</sequence>
<comment type="caution">
    <text evidence="2">The sequence shown here is derived from an EMBL/GenBank/DDBJ whole genome shotgun (WGS) entry which is preliminary data.</text>
</comment>
<reference evidence="2 3" key="1">
    <citation type="submission" date="2023-01" db="EMBL/GenBank/DDBJ databases">
        <authorList>
            <person name="Whitehead M."/>
        </authorList>
    </citation>
    <scope>NUCLEOTIDE SEQUENCE [LARGE SCALE GENOMIC DNA]</scope>
</reference>
<evidence type="ECO:0000313" key="3">
    <source>
        <dbReference type="Proteomes" id="UP001160148"/>
    </source>
</evidence>
<feature type="compositionally biased region" description="Polar residues" evidence="1">
    <location>
        <begin position="182"/>
        <end position="191"/>
    </location>
</feature>
<feature type="compositionally biased region" description="Basic and acidic residues" evidence="1">
    <location>
        <begin position="169"/>
        <end position="181"/>
    </location>
</feature>
<keyword evidence="3" id="KW-1185">Reference proteome</keyword>
<name>A0AAV0WAV4_9HEMI</name>
<dbReference type="Proteomes" id="UP001160148">
    <property type="component" value="Unassembled WGS sequence"/>
</dbReference>
<organism evidence="2 3">
    <name type="scientific">Macrosiphum euphorbiae</name>
    <name type="common">potato aphid</name>
    <dbReference type="NCBI Taxonomy" id="13131"/>
    <lineage>
        <taxon>Eukaryota</taxon>
        <taxon>Metazoa</taxon>
        <taxon>Ecdysozoa</taxon>
        <taxon>Arthropoda</taxon>
        <taxon>Hexapoda</taxon>
        <taxon>Insecta</taxon>
        <taxon>Pterygota</taxon>
        <taxon>Neoptera</taxon>
        <taxon>Paraneoptera</taxon>
        <taxon>Hemiptera</taxon>
        <taxon>Sternorrhyncha</taxon>
        <taxon>Aphidomorpha</taxon>
        <taxon>Aphidoidea</taxon>
        <taxon>Aphididae</taxon>
        <taxon>Macrosiphini</taxon>
        <taxon>Macrosiphum</taxon>
    </lineage>
</organism>
<feature type="region of interest" description="Disordered" evidence="1">
    <location>
        <begin position="169"/>
        <end position="191"/>
    </location>
</feature>
<protein>
    <submittedName>
        <fullName evidence="2">Uncharacterized protein</fullName>
    </submittedName>
</protein>
<gene>
    <name evidence="2" type="ORF">MEUPH1_LOCUS9113</name>
</gene>
<evidence type="ECO:0000256" key="1">
    <source>
        <dbReference type="SAM" id="MobiDB-lite"/>
    </source>
</evidence>
<dbReference type="EMBL" id="CARXXK010000002">
    <property type="protein sequence ID" value="CAI6352927.1"/>
    <property type="molecule type" value="Genomic_DNA"/>
</dbReference>
<accession>A0AAV0WAV4</accession>
<proteinExistence type="predicted"/>